<feature type="region of interest" description="Disordered" evidence="1">
    <location>
        <begin position="92"/>
        <end position="119"/>
    </location>
</feature>
<evidence type="ECO:0000259" key="2">
    <source>
        <dbReference type="PROSITE" id="PS50076"/>
    </source>
</evidence>
<keyword evidence="4" id="KW-1185">Reference proteome</keyword>
<evidence type="ECO:0000313" key="4">
    <source>
        <dbReference type="Proteomes" id="UP000325440"/>
    </source>
</evidence>
<dbReference type="PROSITE" id="PS50076">
    <property type="entry name" value="DNAJ_2"/>
    <property type="match status" value="1"/>
</dbReference>
<gene>
    <name evidence="3" type="ORF">CINCED_3A020623</name>
</gene>
<feature type="compositionally biased region" description="Polar residues" evidence="1">
    <location>
        <begin position="101"/>
        <end position="117"/>
    </location>
</feature>
<dbReference type="InterPro" id="IPR001623">
    <property type="entry name" value="DnaJ_domain"/>
</dbReference>
<proteinExistence type="predicted"/>
<name>A0A5E4NRM4_9HEMI</name>
<accession>A0A5E4NRM4</accession>
<sequence length="184" mass="22486">MDQLLERCQQHFFTEDLYKVLKMQPQSTTREVYEAYVKLFFKYKFSKMSEVEKHYRREKFKVIREAFYFIIDQKKRKMYDASVISRQLKKKHSTWQEREQPTSSQPKEQPTDESANRSGMRLVSLGNLRSIALEQTIDFDENTRYLEDLMRHMRIIGNVLYKFEVIRAEIYRRPRRSIPKYSED</sequence>
<dbReference type="OrthoDB" id="110024at2759"/>
<reference evidence="3 4" key="1">
    <citation type="submission" date="2019-08" db="EMBL/GenBank/DDBJ databases">
        <authorList>
            <person name="Alioto T."/>
            <person name="Alioto T."/>
            <person name="Gomez Garrido J."/>
        </authorList>
    </citation>
    <scope>NUCLEOTIDE SEQUENCE [LARGE SCALE GENOMIC DNA]</scope>
</reference>
<dbReference type="InterPro" id="IPR036869">
    <property type="entry name" value="J_dom_sf"/>
</dbReference>
<dbReference type="AlphaFoldDB" id="A0A5E4NRM4"/>
<feature type="domain" description="J" evidence="2">
    <location>
        <begin position="16"/>
        <end position="83"/>
    </location>
</feature>
<dbReference type="Gene3D" id="1.10.287.110">
    <property type="entry name" value="DnaJ domain"/>
    <property type="match status" value="1"/>
</dbReference>
<organism evidence="3 4">
    <name type="scientific">Cinara cedri</name>
    <dbReference type="NCBI Taxonomy" id="506608"/>
    <lineage>
        <taxon>Eukaryota</taxon>
        <taxon>Metazoa</taxon>
        <taxon>Ecdysozoa</taxon>
        <taxon>Arthropoda</taxon>
        <taxon>Hexapoda</taxon>
        <taxon>Insecta</taxon>
        <taxon>Pterygota</taxon>
        <taxon>Neoptera</taxon>
        <taxon>Paraneoptera</taxon>
        <taxon>Hemiptera</taxon>
        <taxon>Sternorrhyncha</taxon>
        <taxon>Aphidomorpha</taxon>
        <taxon>Aphidoidea</taxon>
        <taxon>Aphididae</taxon>
        <taxon>Lachninae</taxon>
        <taxon>Cinara</taxon>
    </lineage>
</organism>
<protein>
    <submittedName>
        <fullName evidence="3">DnaJ domain</fullName>
    </submittedName>
</protein>
<dbReference type="Proteomes" id="UP000325440">
    <property type="component" value="Unassembled WGS sequence"/>
</dbReference>
<dbReference type="EMBL" id="CABPRJ010002397">
    <property type="protein sequence ID" value="VVC45244.1"/>
    <property type="molecule type" value="Genomic_DNA"/>
</dbReference>
<dbReference type="SUPFAM" id="SSF46565">
    <property type="entry name" value="Chaperone J-domain"/>
    <property type="match status" value="1"/>
</dbReference>
<evidence type="ECO:0000313" key="3">
    <source>
        <dbReference type="EMBL" id="VVC45244.1"/>
    </source>
</evidence>
<dbReference type="Pfam" id="PF00226">
    <property type="entry name" value="DnaJ"/>
    <property type="match status" value="1"/>
</dbReference>
<evidence type="ECO:0000256" key="1">
    <source>
        <dbReference type="SAM" id="MobiDB-lite"/>
    </source>
</evidence>